<reference evidence="1" key="1">
    <citation type="submission" date="2020-03" db="EMBL/GenBank/DDBJ databases">
        <title>The deep terrestrial virosphere.</title>
        <authorList>
            <person name="Holmfeldt K."/>
            <person name="Nilsson E."/>
            <person name="Simone D."/>
            <person name="Lopez-Fernandez M."/>
            <person name="Wu X."/>
            <person name="de Brujin I."/>
            <person name="Lundin D."/>
            <person name="Andersson A."/>
            <person name="Bertilsson S."/>
            <person name="Dopson M."/>
        </authorList>
    </citation>
    <scope>NUCLEOTIDE SEQUENCE</scope>
    <source>
        <strain evidence="1">MM415A00555</strain>
    </source>
</reference>
<name>A0A6M3KIR6_9ZZZZ</name>
<dbReference type="EMBL" id="MT142455">
    <property type="protein sequence ID" value="QJA81328.1"/>
    <property type="molecule type" value="Genomic_DNA"/>
</dbReference>
<accession>A0A6M3KIR6</accession>
<sequence length="320" mass="33544">MSISVNDIRFYKAAVNSDAAGNGGRISATRITTNVLNNLFPNISSAERTVGVTRYRKAFVRNYNAGDFEFQNVKTWIDVKSTAEDHFQIKAGTDIDVQSGLSGNWYGVGILNAAIGSGETELVVDYDTNSGVVNGMTLYLDDGTNTAEVLVDAAVSWGGNQATISISGEVGVVFDTPGDCIVSSVLDLGDVVASSDSWVEASSSGTYDETTYPVTIYNVGTVTDSWTITFSNSNSFSCAGSNTGSIGSGEITSDFSPANGSSYYFSVDSDGWGGTWAAGETVTFNTVHAGKSIWFKEVVPAGAGSYASNVLTLGWTGESA</sequence>
<organism evidence="1">
    <name type="scientific">viral metagenome</name>
    <dbReference type="NCBI Taxonomy" id="1070528"/>
    <lineage>
        <taxon>unclassified sequences</taxon>
        <taxon>metagenomes</taxon>
        <taxon>organismal metagenomes</taxon>
    </lineage>
</organism>
<gene>
    <name evidence="1" type="ORF">MM415A00555_0019</name>
</gene>
<proteinExistence type="predicted"/>
<evidence type="ECO:0000313" key="1">
    <source>
        <dbReference type="EMBL" id="QJA81328.1"/>
    </source>
</evidence>
<dbReference type="AlphaFoldDB" id="A0A6M3KIR6"/>
<protein>
    <submittedName>
        <fullName evidence="1">Putative tail protein</fullName>
    </submittedName>
</protein>